<dbReference type="PANTHER" id="PTHR35394:SF5">
    <property type="entry name" value="DUF3176 DOMAIN-CONTAINING PROTEIN"/>
    <property type="match status" value="1"/>
</dbReference>
<sequence>MIDKSRTNNGLHDSGSWVSLHGKNTLAQMHPRFPAHLDVISNTSTADIGMSIQNKSSNSLVSPIRDRDTFIGSLRDWMQEVLCLLACSLSLLGMLLVLGLSKDKPQPTLPFAISLNTVISYLGVIYKAALLGTISSCIGQLKWCWYRNGRGLKHFDVLDSLSRSPLTAFTIFFTFNPYRWIYLGAFGMLLTAFIDPFLQQTISLTLTPVPDSAAVIPRAQGYDAGSSLLDLATSAQGELDLGIKAAMYQGLFTPQSSSDVGSICLFGNRSFPVFDSLAFCSKCVNLTGIVKTKDNPLFDGVTGPVPANYAFDMPVVGPITIYTTIFSGSVARGPALISVPFPTNLSEEALGIKNPLVAFSMLHWGLVDTLNSEVPATGNYSTQLPEAFQCMVIQ</sequence>
<dbReference type="AlphaFoldDB" id="A0A8H3ISI5"/>
<proteinExistence type="predicted"/>
<dbReference type="Pfam" id="PF11374">
    <property type="entry name" value="DUF3176"/>
    <property type="match status" value="1"/>
</dbReference>
<gene>
    <name evidence="2" type="ORF">GOMPHAMPRED_006374</name>
</gene>
<reference evidence="2" key="1">
    <citation type="submission" date="2021-03" db="EMBL/GenBank/DDBJ databases">
        <authorList>
            <person name="Tagirdzhanova G."/>
        </authorList>
    </citation>
    <scope>NUCLEOTIDE SEQUENCE</scope>
</reference>
<protein>
    <submittedName>
        <fullName evidence="2">Uncharacterized protein</fullName>
    </submittedName>
</protein>
<dbReference type="Proteomes" id="UP000664169">
    <property type="component" value="Unassembled WGS sequence"/>
</dbReference>
<organism evidence="2 3">
    <name type="scientific">Gomphillus americanus</name>
    <dbReference type="NCBI Taxonomy" id="1940652"/>
    <lineage>
        <taxon>Eukaryota</taxon>
        <taxon>Fungi</taxon>
        <taxon>Dikarya</taxon>
        <taxon>Ascomycota</taxon>
        <taxon>Pezizomycotina</taxon>
        <taxon>Lecanoromycetes</taxon>
        <taxon>OSLEUM clade</taxon>
        <taxon>Ostropomycetidae</taxon>
        <taxon>Ostropales</taxon>
        <taxon>Graphidaceae</taxon>
        <taxon>Gomphilloideae</taxon>
        <taxon>Gomphillus</taxon>
    </lineage>
</organism>
<dbReference type="PANTHER" id="PTHR35394">
    <property type="entry name" value="DUF3176 DOMAIN-CONTAINING PROTEIN"/>
    <property type="match status" value="1"/>
</dbReference>
<evidence type="ECO:0000313" key="3">
    <source>
        <dbReference type="Proteomes" id="UP000664169"/>
    </source>
</evidence>
<feature type="transmembrane region" description="Helical" evidence="1">
    <location>
        <begin position="121"/>
        <end position="145"/>
    </location>
</feature>
<keyword evidence="1" id="KW-0472">Membrane</keyword>
<keyword evidence="3" id="KW-1185">Reference proteome</keyword>
<evidence type="ECO:0000313" key="2">
    <source>
        <dbReference type="EMBL" id="CAF9931690.1"/>
    </source>
</evidence>
<accession>A0A8H3ISI5</accession>
<keyword evidence="1" id="KW-1133">Transmembrane helix</keyword>
<comment type="caution">
    <text evidence="2">The sequence shown here is derived from an EMBL/GenBank/DDBJ whole genome shotgun (WGS) entry which is preliminary data.</text>
</comment>
<feature type="transmembrane region" description="Helical" evidence="1">
    <location>
        <begin position="181"/>
        <end position="198"/>
    </location>
</feature>
<evidence type="ECO:0000256" key="1">
    <source>
        <dbReference type="SAM" id="Phobius"/>
    </source>
</evidence>
<dbReference type="InterPro" id="IPR021514">
    <property type="entry name" value="DUF3176"/>
</dbReference>
<dbReference type="EMBL" id="CAJPDQ010000040">
    <property type="protein sequence ID" value="CAF9931690.1"/>
    <property type="molecule type" value="Genomic_DNA"/>
</dbReference>
<feature type="transmembrane region" description="Helical" evidence="1">
    <location>
        <begin position="81"/>
        <end position="101"/>
    </location>
</feature>
<dbReference type="OrthoDB" id="5376804at2759"/>
<keyword evidence="1" id="KW-0812">Transmembrane</keyword>
<name>A0A8H3ISI5_9LECA</name>